<keyword evidence="4" id="KW-1185">Reference proteome</keyword>
<dbReference type="InterPro" id="IPR016032">
    <property type="entry name" value="Sig_transdc_resp-reg_C-effctor"/>
</dbReference>
<dbReference type="InterPro" id="IPR011006">
    <property type="entry name" value="CheY-like_superfamily"/>
</dbReference>
<dbReference type="InterPro" id="IPR039420">
    <property type="entry name" value="WalR-like"/>
</dbReference>
<dbReference type="Gene3D" id="3.40.50.2300">
    <property type="match status" value="1"/>
</dbReference>
<dbReference type="SUPFAM" id="SSF46894">
    <property type="entry name" value="C-terminal effector domain of the bipartite response regulators"/>
    <property type="match status" value="1"/>
</dbReference>
<dbReference type="PRINTS" id="PR00038">
    <property type="entry name" value="HTHLUXR"/>
</dbReference>
<evidence type="ECO:0000259" key="2">
    <source>
        <dbReference type="PROSITE" id="PS50043"/>
    </source>
</evidence>
<gene>
    <name evidence="3" type="ORF">MUN78_06250</name>
</gene>
<dbReference type="InterPro" id="IPR036388">
    <property type="entry name" value="WH-like_DNA-bd_sf"/>
</dbReference>
<protein>
    <submittedName>
        <fullName evidence="3">Response regulator transcription factor</fullName>
    </submittedName>
</protein>
<dbReference type="InterPro" id="IPR000792">
    <property type="entry name" value="Tscrpt_reg_LuxR_C"/>
</dbReference>
<dbReference type="PANTHER" id="PTHR43214">
    <property type="entry name" value="TWO-COMPONENT RESPONSE REGULATOR"/>
    <property type="match status" value="1"/>
</dbReference>
<organism evidence="3 4">
    <name type="scientific">Leucobacter allii</name>
    <dbReference type="NCBI Taxonomy" id="2932247"/>
    <lineage>
        <taxon>Bacteria</taxon>
        <taxon>Bacillati</taxon>
        <taxon>Actinomycetota</taxon>
        <taxon>Actinomycetes</taxon>
        <taxon>Micrococcales</taxon>
        <taxon>Microbacteriaceae</taxon>
        <taxon>Leucobacter</taxon>
    </lineage>
</organism>
<dbReference type="PROSITE" id="PS00622">
    <property type="entry name" value="HTH_LUXR_1"/>
    <property type="match status" value="1"/>
</dbReference>
<name>A0ABY4FQ95_9MICO</name>
<proteinExistence type="predicted"/>
<feature type="domain" description="HTH luxR-type" evidence="2">
    <location>
        <begin position="140"/>
        <end position="205"/>
    </location>
</feature>
<dbReference type="RefSeq" id="WP_244693658.1">
    <property type="nucleotide sequence ID" value="NZ_CP095044.1"/>
</dbReference>
<evidence type="ECO:0000256" key="1">
    <source>
        <dbReference type="ARBA" id="ARBA00023125"/>
    </source>
</evidence>
<evidence type="ECO:0000313" key="3">
    <source>
        <dbReference type="EMBL" id="UOQ58431.1"/>
    </source>
</evidence>
<dbReference type="CDD" id="cd06170">
    <property type="entry name" value="LuxR_C_like"/>
    <property type="match status" value="1"/>
</dbReference>
<dbReference type="Gene3D" id="1.10.10.10">
    <property type="entry name" value="Winged helix-like DNA-binding domain superfamily/Winged helix DNA-binding domain"/>
    <property type="match status" value="1"/>
</dbReference>
<dbReference type="SUPFAM" id="SSF52172">
    <property type="entry name" value="CheY-like"/>
    <property type="match status" value="1"/>
</dbReference>
<dbReference type="SMART" id="SM00421">
    <property type="entry name" value="HTH_LUXR"/>
    <property type="match status" value="1"/>
</dbReference>
<reference evidence="3 4" key="1">
    <citation type="submission" date="2022-04" db="EMBL/GenBank/DDBJ databases">
        <title>Leucobacter sp. isolated from rhizosphere of garlic.</title>
        <authorList>
            <person name="Won M."/>
            <person name="Lee C.-M."/>
            <person name="Woen H.-Y."/>
            <person name="Kwon S.-W."/>
        </authorList>
    </citation>
    <scope>NUCLEOTIDE SEQUENCE [LARGE SCALE GENOMIC DNA]</scope>
    <source>
        <strain evidence="3 4">H21R-40</strain>
    </source>
</reference>
<dbReference type="EMBL" id="CP095045">
    <property type="protein sequence ID" value="UOQ58431.1"/>
    <property type="molecule type" value="Genomic_DNA"/>
</dbReference>
<sequence length="212" mass="22691">MSDRPVRVRLLNDFDVVVAGLRSMLAPFAHRIAVVETEAGGVGGRPADLALYDTFGRPQADPRGLAELRADPGVGEIAVYSWNTDPELVAQALAQGCRGYLDKSLPAAELVARLERIAAGETVVPSGDVTRTADASPGDWPGRRAGLSEREAEAVSLIAQGYTNPEIAARLYVTGNSLKSYIRSAYRKMGVERRAQAVRWAIAHGLLPPDDA</sequence>
<dbReference type="Proteomes" id="UP000831786">
    <property type="component" value="Chromosome"/>
</dbReference>
<keyword evidence="1" id="KW-0238">DNA-binding</keyword>
<accession>A0ABY4FQ95</accession>
<evidence type="ECO:0000313" key="4">
    <source>
        <dbReference type="Proteomes" id="UP000831786"/>
    </source>
</evidence>
<dbReference type="Pfam" id="PF00196">
    <property type="entry name" value="GerE"/>
    <property type="match status" value="1"/>
</dbReference>
<dbReference type="PROSITE" id="PS50043">
    <property type="entry name" value="HTH_LUXR_2"/>
    <property type="match status" value="1"/>
</dbReference>